<keyword evidence="4" id="KW-1185">Reference proteome</keyword>
<dbReference type="Pfam" id="PF16036">
    <property type="entry name" value="Chalcone_3"/>
    <property type="match status" value="1"/>
</dbReference>
<evidence type="ECO:0000313" key="4">
    <source>
        <dbReference type="Proteomes" id="UP000242258"/>
    </source>
</evidence>
<dbReference type="STRING" id="1628148.BI198_07075"/>
<feature type="domain" description="Chalcone isomerase" evidence="2">
    <location>
        <begin position="30"/>
        <end position="79"/>
    </location>
</feature>
<accession>A0A1E7Q5H0</accession>
<dbReference type="AlphaFoldDB" id="A0A1E7Q5H0"/>
<dbReference type="Proteomes" id="UP000242258">
    <property type="component" value="Unassembled WGS sequence"/>
</dbReference>
<dbReference type="EMBL" id="MKEK01000001">
    <property type="protein sequence ID" value="OEY69360.1"/>
    <property type="molecule type" value="Genomic_DNA"/>
</dbReference>
<keyword evidence="1" id="KW-0732">Signal</keyword>
<gene>
    <name evidence="3" type="ORF">BI198_07075</name>
</gene>
<evidence type="ECO:0000259" key="2">
    <source>
        <dbReference type="Pfam" id="PF16036"/>
    </source>
</evidence>
<dbReference type="InterPro" id="IPR016087">
    <property type="entry name" value="Chalcone_isomerase"/>
</dbReference>
<name>A0A1E7Q5H0_9GAMM</name>
<organism evidence="3 4">
    <name type="scientific">Rheinheimera salexigens</name>
    <dbReference type="NCBI Taxonomy" id="1628148"/>
    <lineage>
        <taxon>Bacteria</taxon>
        <taxon>Pseudomonadati</taxon>
        <taxon>Pseudomonadota</taxon>
        <taxon>Gammaproteobacteria</taxon>
        <taxon>Chromatiales</taxon>
        <taxon>Chromatiaceae</taxon>
        <taxon>Rheinheimera</taxon>
    </lineage>
</organism>
<dbReference type="OrthoDB" id="7277038at2"/>
<reference evidence="4" key="1">
    <citation type="submission" date="2016-09" db="EMBL/GenBank/DDBJ databases">
        <authorList>
            <person name="Wan X."/>
            <person name="Hou S."/>
        </authorList>
    </citation>
    <scope>NUCLEOTIDE SEQUENCE [LARGE SCALE GENOMIC DNA]</scope>
    <source>
        <strain evidence="4">KH87</strain>
    </source>
</reference>
<protein>
    <recommendedName>
        <fullName evidence="2">Chalcone isomerase domain-containing protein</fullName>
    </recommendedName>
</protein>
<feature type="signal peptide" evidence="1">
    <location>
        <begin position="1"/>
        <end position="23"/>
    </location>
</feature>
<comment type="caution">
    <text evidence="3">The sequence shown here is derived from an EMBL/GenBank/DDBJ whole genome shotgun (WGS) entry which is preliminary data.</text>
</comment>
<proteinExistence type="predicted"/>
<feature type="chain" id="PRO_5009200473" description="Chalcone isomerase domain-containing protein" evidence="1">
    <location>
        <begin position="24"/>
        <end position="82"/>
    </location>
</feature>
<dbReference type="RefSeq" id="WP_070048926.1">
    <property type="nucleotide sequence ID" value="NZ_CBCSDO010000006.1"/>
</dbReference>
<sequence length="82" mass="9238">MLNIKGRVSVCVLALLMIFNAAAIEYVTIDYKTIGKGSVTFLFNQQEIGTIEDKKFGPAFFDIWLSPDTSAKKLRRQLLTTH</sequence>
<evidence type="ECO:0000256" key="1">
    <source>
        <dbReference type="SAM" id="SignalP"/>
    </source>
</evidence>
<evidence type="ECO:0000313" key="3">
    <source>
        <dbReference type="EMBL" id="OEY69360.1"/>
    </source>
</evidence>